<dbReference type="AlphaFoldDB" id="A0A2G1UJS0"/>
<proteinExistence type="inferred from homology"/>
<keyword evidence="3" id="KW-1185">Reference proteome</keyword>
<dbReference type="NCBIfam" id="NF007139">
    <property type="entry name" value="PRK09585.1-3"/>
    <property type="match status" value="1"/>
</dbReference>
<comment type="pathway">
    <text evidence="1">Amino-sugar metabolism; 1,6-anhydro-N-acetylmuramate degradation.</text>
</comment>
<dbReference type="GO" id="GO:0016301">
    <property type="term" value="F:kinase activity"/>
    <property type="evidence" value="ECO:0007669"/>
    <property type="project" value="UniProtKB-KW"/>
</dbReference>
<dbReference type="UniPathway" id="UPA00544"/>
<comment type="caution">
    <text evidence="2">The sequence shown here is derived from an EMBL/GenBank/DDBJ whole genome shotgun (WGS) entry which is preliminary data.</text>
</comment>
<dbReference type="InterPro" id="IPR043129">
    <property type="entry name" value="ATPase_NBD"/>
</dbReference>
<dbReference type="HAMAP" id="MF_01270">
    <property type="entry name" value="AnhMurNAc_kinase"/>
    <property type="match status" value="1"/>
</dbReference>
<name>A0A2G1UJS0_9GAMM</name>
<dbReference type="Gene3D" id="3.30.420.40">
    <property type="match status" value="2"/>
</dbReference>
<dbReference type="SUPFAM" id="SSF53067">
    <property type="entry name" value="Actin-like ATPase domain"/>
    <property type="match status" value="1"/>
</dbReference>
<sequence length="374" mass="40113">MSGQAGSARPGKFIGLMSGTSMDGIDAALVSFPTGRVEIHATHSMPYPDDLRHRVCRLSQNQGTPDDIGEVDHAIGELFALTACGLLEKSHTTAAEVAAIGSHGQTIRHQPRHIAPFSMQIGDPNLIVEKTGITTITDFRRRDMAAGGEGAPLVPAFHRAFFGSSEEDRCILNLGGIANISWLPAGSPESASGFDTGPANALLDAWSLDQTGRPFDEDGHWASEGKVNRELLDDMLTDAYFAQHPPKSTGKEKFNLSWIRTVVQRHPDIPPADIQRTLLALTVQTIVDQLPENTAVTIYACGGGVRNSLLFDELAHAIQPRTLRSTAELGLDPQWVEASAFAWLAKQTLEGKTGNLPGATGARGSRILGAIYLP</sequence>
<dbReference type="UniPathway" id="UPA00343"/>
<keyword evidence="1 2" id="KW-0418">Kinase</keyword>
<dbReference type="EMBL" id="NTFH01000009">
    <property type="protein sequence ID" value="PHQ14712.1"/>
    <property type="molecule type" value="Genomic_DNA"/>
</dbReference>
<dbReference type="GO" id="GO:0006040">
    <property type="term" value="P:amino sugar metabolic process"/>
    <property type="evidence" value="ECO:0007669"/>
    <property type="project" value="InterPro"/>
</dbReference>
<dbReference type="GO" id="GO:0005524">
    <property type="term" value="F:ATP binding"/>
    <property type="evidence" value="ECO:0007669"/>
    <property type="project" value="UniProtKB-UniRule"/>
</dbReference>
<dbReference type="Pfam" id="PF03702">
    <property type="entry name" value="AnmK"/>
    <property type="match status" value="1"/>
</dbReference>
<dbReference type="EC" id="2.7.1.170" evidence="1"/>
<evidence type="ECO:0000313" key="2">
    <source>
        <dbReference type="EMBL" id="PHQ14712.1"/>
    </source>
</evidence>
<dbReference type="RefSeq" id="WP_099615215.1">
    <property type="nucleotide sequence ID" value="NZ_KZ319372.1"/>
</dbReference>
<dbReference type="PANTHER" id="PTHR30605">
    <property type="entry name" value="ANHYDRO-N-ACETYLMURAMIC ACID KINASE"/>
    <property type="match status" value="1"/>
</dbReference>
<protein>
    <recommendedName>
        <fullName evidence="1">Anhydro-N-acetylmuramic acid kinase</fullName>
        <ecNumber evidence="1">2.7.1.170</ecNumber>
    </recommendedName>
    <alternativeName>
        <fullName evidence="1">AnhMurNAc kinase</fullName>
    </alternativeName>
</protein>
<keyword evidence="1" id="KW-0547">Nucleotide-binding</keyword>
<comment type="function">
    <text evidence="1">Catalyzes the specific phosphorylation of 1,6-anhydro-N-acetylmuramic acid (anhMurNAc) with the simultaneous cleavage of the 1,6-anhydro ring, generating MurNAc-6-P. Is required for the utilization of anhMurNAc either imported from the medium or derived from its own cell wall murein, and thus plays a role in cell wall recycling.</text>
</comment>
<keyword evidence="1" id="KW-0808">Transferase</keyword>
<reference evidence="2 3" key="1">
    <citation type="submission" date="2017-09" db="EMBL/GenBank/DDBJ databases">
        <title>The draft genome sequences of Marinobacter sp. PWS21.</title>
        <authorList>
            <person name="Cao J."/>
        </authorList>
    </citation>
    <scope>NUCLEOTIDE SEQUENCE [LARGE SCALE GENOMIC DNA]</scope>
    <source>
        <strain evidence="2 3">PWS21</strain>
    </source>
</reference>
<dbReference type="GO" id="GO:0009254">
    <property type="term" value="P:peptidoglycan turnover"/>
    <property type="evidence" value="ECO:0007669"/>
    <property type="project" value="UniProtKB-UniRule"/>
</dbReference>
<comment type="similarity">
    <text evidence="1">Belongs to the anhydro-N-acetylmuramic acid kinase family.</text>
</comment>
<comment type="catalytic activity">
    <reaction evidence="1">
        <text>1,6-anhydro-N-acetyl-beta-muramate + ATP + H2O = N-acetyl-D-muramate 6-phosphate + ADP + H(+)</text>
        <dbReference type="Rhea" id="RHEA:24952"/>
        <dbReference type="ChEBI" id="CHEBI:15377"/>
        <dbReference type="ChEBI" id="CHEBI:15378"/>
        <dbReference type="ChEBI" id="CHEBI:30616"/>
        <dbReference type="ChEBI" id="CHEBI:58690"/>
        <dbReference type="ChEBI" id="CHEBI:58722"/>
        <dbReference type="ChEBI" id="CHEBI:456216"/>
        <dbReference type="EC" id="2.7.1.170"/>
    </reaction>
</comment>
<feature type="binding site" evidence="1">
    <location>
        <begin position="19"/>
        <end position="26"/>
    </location>
    <ligand>
        <name>ATP</name>
        <dbReference type="ChEBI" id="CHEBI:30616"/>
    </ligand>
</feature>
<dbReference type="GO" id="GO:0016773">
    <property type="term" value="F:phosphotransferase activity, alcohol group as acceptor"/>
    <property type="evidence" value="ECO:0007669"/>
    <property type="project" value="UniProtKB-UniRule"/>
</dbReference>
<comment type="pathway">
    <text evidence="1">Cell wall biogenesis; peptidoglycan recycling.</text>
</comment>
<evidence type="ECO:0000256" key="1">
    <source>
        <dbReference type="HAMAP-Rule" id="MF_01270"/>
    </source>
</evidence>
<dbReference type="GO" id="GO:0097175">
    <property type="term" value="P:1,6-anhydro-N-acetyl-beta-muramic acid catabolic process"/>
    <property type="evidence" value="ECO:0007669"/>
    <property type="project" value="UniProtKB-UniRule"/>
</dbReference>
<accession>A0A2G1UJS0</accession>
<keyword evidence="1" id="KW-0119">Carbohydrate metabolism</keyword>
<dbReference type="Proteomes" id="UP000231409">
    <property type="component" value="Unassembled WGS sequence"/>
</dbReference>
<dbReference type="PANTHER" id="PTHR30605:SF0">
    <property type="entry name" value="ANHYDRO-N-ACETYLMURAMIC ACID KINASE"/>
    <property type="match status" value="1"/>
</dbReference>
<organism evidence="2 3">
    <name type="scientific">Marinobacter profundi</name>
    <dbReference type="NCBI Taxonomy" id="2666256"/>
    <lineage>
        <taxon>Bacteria</taxon>
        <taxon>Pseudomonadati</taxon>
        <taxon>Pseudomonadota</taxon>
        <taxon>Gammaproteobacteria</taxon>
        <taxon>Pseudomonadales</taxon>
        <taxon>Marinobacteraceae</taxon>
        <taxon>Marinobacter</taxon>
    </lineage>
</organism>
<keyword evidence="1" id="KW-0067">ATP-binding</keyword>
<dbReference type="InterPro" id="IPR005338">
    <property type="entry name" value="Anhydro_N_Ac-Mur_kinase"/>
</dbReference>
<gene>
    <name evidence="1" type="primary">anmK</name>
    <name evidence="2" type="ORF">CLH61_13215</name>
</gene>
<dbReference type="CDD" id="cd24050">
    <property type="entry name" value="ASKHA_NBD_ANMK"/>
    <property type="match status" value="1"/>
</dbReference>
<evidence type="ECO:0000313" key="3">
    <source>
        <dbReference type="Proteomes" id="UP000231409"/>
    </source>
</evidence>